<keyword evidence="1" id="KW-0812">Transmembrane</keyword>
<name>A0A6J4NEX6_9ACTN</name>
<gene>
    <name evidence="2" type="ORF">AVDCRST_MAG32-1808</name>
</gene>
<keyword evidence="1" id="KW-1133">Transmembrane helix</keyword>
<keyword evidence="1" id="KW-0472">Membrane</keyword>
<organism evidence="2">
    <name type="scientific">uncultured Nocardioides sp</name>
    <dbReference type="NCBI Taxonomy" id="198441"/>
    <lineage>
        <taxon>Bacteria</taxon>
        <taxon>Bacillati</taxon>
        <taxon>Actinomycetota</taxon>
        <taxon>Actinomycetes</taxon>
        <taxon>Propionibacteriales</taxon>
        <taxon>Nocardioidaceae</taxon>
        <taxon>Nocardioides</taxon>
        <taxon>environmental samples</taxon>
    </lineage>
</organism>
<reference evidence="2" key="1">
    <citation type="submission" date="2020-02" db="EMBL/GenBank/DDBJ databases">
        <authorList>
            <person name="Meier V. D."/>
        </authorList>
    </citation>
    <scope>NUCLEOTIDE SEQUENCE</scope>
    <source>
        <strain evidence="2">AVDCRST_MAG32</strain>
    </source>
</reference>
<evidence type="ECO:0000313" key="2">
    <source>
        <dbReference type="EMBL" id="CAA9383302.1"/>
    </source>
</evidence>
<dbReference type="AlphaFoldDB" id="A0A6J4NEX6"/>
<evidence type="ECO:0000256" key="1">
    <source>
        <dbReference type="SAM" id="Phobius"/>
    </source>
</evidence>
<sequence>MRNTQSWERTAAGTPARVRDQAREVLAVVTFSAVTASCLAVALLLLANLGRQG</sequence>
<feature type="transmembrane region" description="Helical" evidence="1">
    <location>
        <begin position="25"/>
        <end position="47"/>
    </location>
</feature>
<dbReference type="EMBL" id="CADCUM010000078">
    <property type="protein sequence ID" value="CAA9383302.1"/>
    <property type="molecule type" value="Genomic_DNA"/>
</dbReference>
<accession>A0A6J4NEX6</accession>
<protein>
    <submittedName>
        <fullName evidence="2">Uncharacterized protein</fullName>
    </submittedName>
</protein>
<proteinExistence type="predicted"/>